<reference evidence="1 2" key="1">
    <citation type="submission" date="2014-04" db="EMBL/GenBank/DDBJ databases">
        <authorList>
            <person name="Sears C."/>
            <person name="Carroll K."/>
            <person name="Sack B.R."/>
            <person name="Qadri F."/>
            <person name="Myers L.L."/>
            <person name="Chung G.-T."/>
            <person name="Escheverria P."/>
            <person name="Fraser C.M."/>
            <person name="Sadzewicz L."/>
            <person name="Shefchek K.A."/>
            <person name="Tallon L."/>
            <person name="Das S.P."/>
            <person name="Daugherty S."/>
            <person name="Mongodin E.F."/>
        </authorList>
    </citation>
    <scope>NUCLEOTIDE SEQUENCE [LARGE SCALE GENOMIC DNA]</scope>
    <source>
        <strain evidence="1 2">3975 RP4</strain>
    </source>
</reference>
<organism evidence="1 2">
    <name type="scientific">Phocaeicola vulgatus str. 3975 RP4</name>
    <dbReference type="NCBI Taxonomy" id="1339352"/>
    <lineage>
        <taxon>Bacteria</taxon>
        <taxon>Pseudomonadati</taxon>
        <taxon>Bacteroidota</taxon>
        <taxon>Bacteroidia</taxon>
        <taxon>Bacteroidales</taxon>
        <taxon>Bacteroidaceae</taxon>
        <taxon>Phocaeicola</taxon>
    </lineage>
</organism>
<gene>
    <name evidence="1" type="ORF">M099_1450</name>
</gene>
<sequence length="40" mass="4775">MSYQTNDYICHDKYRNNVMSNQMEVSVFIENIQKAFGEKV</sequence>
<dbReference type="AlphaFoldDB" id="A0A069SKI8"/>
<protein>
    <submittedName>
        <fullName evidence="1">Uncharacterized protein</fullName>
    </submittedName>
</protein>
<dbReference type="Proteomes" id="UP000027661">
    <property type="component" value="Unassembled WGS sequence"/>
</dbReference>
<accession>A0A069SKI8</accession>
<evidence type="ECO:0000313" key="1">
    <source>
        <dbReference type="EMBL" id="KDS55013.1"/>
    </source>
</evidence>
<name>A0A069SKI8_PHOVU</name>
<comment type="caution">
    <text evidence="1">The sequence shown here is derived from an EMBL/GenBank/DDBJ whole genome shotgun (WGS) entry which is preliminary data.</text>
</comment>
<proteinExistence type="predicted"/>
<evidence type="ECO:0000313" key="2">
    <source>
        <dbReference type="Proteomes" id="UP000027661"/>
    </source>
</evidence>
<dbReference type="EMBL" id="JNHM01000018">
    <property type="protein sequence ID" value="KDS55013.1"/>
    <property type="molecule type" value="Genomic_DNA"/>
</dbReference>
<dbReference type="PATRIC" id="fig|1339352.3.peg.1402"/>